<comment type="caution">
    <text evidence="6">The sequence shown here is derived from an EMBL/GenBank/DDBJ whole genome shotgun (WGS) entry which is preliminary data.</text>
</comment>
<dbReference type="SUPFAM" id="SSF52540">
    <property type="entry name" value="P-loop containing nucleoside triphosphate hydrolases"/>
    <property type="match status" value="1"/>
</dbReference>
<gene>
    <name evidence="6" type="primary">ABCC4_8</name>
    <name evidence="6" type="ORF">E2C01_062525</name>
</gene>
<dbReference type="Pfam" id="PF00005">
    <property type="entry name" value="ABC_tran"/>
    <property type="match status" value="1"/>
</dbReference>
<proteinExistence type="inferred from homology"/>
<dbReference type="Proteomes" id="UP000324222">
    <property type="component" value="Unassembled WGS sequence"/>
</dbReference>
<feature type="domain" description="ABC transporter" evidence="5">
    <location>
        <begin position="73"/>
        <end position="170"/>
    </location>
</feature>
<dbReference type="InterPro" id="IPR050173">
    <property type="entry name" value="ABC_transporter_C-like"/>
</dbReference>
<dbReference type="GO" id="GO:0042626">
    <property type="term" value="F:ATPase-coupled transmembrane transporter activity"/>
    <property type="evidence" value="ECO:0007669"/>
    <property type="project" value="TreeGrafter"/>
</dbReference>
<accession>A0A5B7HFJ6</accession>
<evidence type="ECO:0000313" key="7">
    <source>
        <dbReference type="Proteomes" id="UP000324222"/>
    </source>
</evidence>
<evidence type="ECO:0000259" key="5">
    <source>
        <dbReference type="Pfam" id="PF00005"/>
    </source>
</evidence>
<keyword evidence="7" id="KW-1185">Reference proteome</keyword>
<evidence type="ECO:0000256" key="2">
    <source>
        <dbReference type="ARBA" id="ARBA00009726"/>
    </source>
</evidence>
<dbReference type="FunFam" id="3.40.50.300:FF:004162">
    <property type="entry name" value="ATP binding cassette subfamily C member 5"/>
    <property type="match status" value="1"/>
</dbReference>
<name>A0A5B7HFJ6_PORTR</name>
<sequence>MSLSGVLFWGIYQTTQVQNELVSVERLLDYCDLEPEAQWEIEGKTPNTEWPEHGIISYENVSLQYSECEAPVLKNLTFCIKGSEKVGIVGRTGAGKSSLVSSLFRLIESSGDIRIDSHNTKELGLHDIRGRLSIIPQNPVLFSTSVRINLDPYKQASDEKLWTILEEVQLL</sequence>
<dbReference type="OrthoDB" id="6500128at2759"/>
<dbReference type="PANTHER" id="PTHR24223">
    <property type="entry name" value="ATP-BINDING CASSETTE SUB-FAMILY C"/>
    <property type="match status" value="1"/>
</dbReference>
<evidence type="ECO:0000256" key="4">
    <source>
        <dbReference type="ARBA" id="ARBA00022840"/>
    </source>
</evidence>
<organism evidence="6 7">
    <name type="scientific">Portunus trituberculatus</name>
    <name type="common">Swimming crab</name>
    <name type="synonym">Neptunus trituberculatus</name>
    <dbReference type="NCBI Taxonomy" id="210409"/>
    <lineage>
        <taxon>Eukaryota</taxon>
        <taxon>Metazoa</taxon>
        <taxon>Ecdysozoa</taxon>
        <taxon>Arthropoda</taxon>
        <taxon>Crustacea</taxon>
        <taxon>Multicrustacea</taxon>
        <taxon>Malacostraca</taxon>
        <taxon>Eumalacostraca</taxon>
        <taxon>Eucarida</taxon>
        <taxon>Decapoda</taxon>
        <taxon>Pleocyemata</taxon>
        <taxon>Brachyura</taxon>
        <taxon>Eubrachyura</taxon>
        <taxon>Portunoidea</taxon>
        <taxon>Portunidae</taxon>
        <taxon>Portuninae</taxon>
        <taxon>Portunus</taxon>
    </lineage>
</organism>
<dbReference type="Gene3D" id="3.40.50.300">
    <property type="entry name" value="P-loop containing nucleotide triphosphate hydrolases"/>
    <property type="match status" value="1"/>
</dbReference>
<evidence type="ECO:0000256" key="1">
    <source>
        <dbReference type="ARBA" id="ARBA00004141"/>
    </source>
</evidence>
<protein>
    <submittedName>
        <fullName evidence="6">Multidrug resistance-associated protein 4</fullName>
    </submittedName>
</protein>
<dbReference type="GO" id="GO:0005524">
    <property type="term" value="F:ATP binding"/>
    <property type="evidence" value="ECO:0007669"/>
    <property type="project" value="UniProtKB-KW"/>
</dbReference>
<dbReference type="AlphaFoldDB" id="A0A5B7HFJ6"/>
<dbReference type="InterPro" id="IPR027417">
    <property type="entry name" value="P-loop_NTPase"/>
</dbReference>
<dbReference type="GO" id="GO:0016020">
    <property type="term" value="C:membrane"/>
    <property type="evidence" value="ECO:0007669"/>
    <property type="project" value="UniProtKB-SubCell"/>
</dbReference>
<dbReference type="PANTHER" id="PTHR24223:SF456">
    <property type="entry name" value="MULTIDRUG RESISTANCE-ASSOCIATED PROTEIN LETHAL(2)03659"/>
    <property type="match status" value="1"/>
</dbReference>
<reference evidence="6 7" key="1">
    <citation type="submission" date="2019-05" db="EMBL/GenBank/DDBJ databases">
        <title>Another draft genome of Portunus trituberculatus and its Hox gene families provides insights of decapod evolution.</title>
        <authorList>
            <person name="Jeong J.-H."/>
            <person name="Song I."/>
            <person name="Kim S."/>
            <person name="Choi T."/>
            <person name="Kim D."/>
            <person name="Ryu S."/>
            <person name="Kim W."/>
        </authorList>
    </citation>
    <scope>NUCLEOTIDE SEQUENCE [LARGE SCALE GENOMIC DNA]</scope>
    <source>
        <tissue evidence="6">Muscle</tissue>
    </source>
</reference>
<dbReference type="InterPro" id="IPR003439">
    <property type="entry name" value="ABC_transporter-like_ATP-bd"/>
</dbReference>
<comment type="subcellular location">
    <subcellularLocation>
        <location evidence="1">Membrane</location>
        <topology evidence="1">Multi-pass membrane protein</topology>
    </subcellularLocation>
</comment>
<comment type="similarity">
    <text evidence="2">Belongs to the ABC transporter superfamily. ABCC family. Conjugate transporter (TC 3.A.1.208) subfamily.</text>
</comment>
<dbReference type="EMBL" id="VSRR010027657">
    <property type="protein sequence ID" value="MPC68325.1"/>
    <property type="molecule type" value="Genomic_DNA"/>
</dbReference>
<keyword evidence="3" id="KW-0547">Nucleotide-binding</keyword>
<keyword evidence="4" id="KW-0067">ATP-binding</keyword>
<evidence type="ECO:0000256" key="3">
    <source>
        <dbReference type="ARBA" id="ARBA00022741"/>
    </source>
</evidence>
<dbReference type="GO" id="GO:0016887">
    <property type="term" value="F:ATP hydrolysis activity"/>
    <property type="evidence" value="ECO:0007669"/>
    <property type="project" value="InterPro"/>
</dbReference>
<evidence type="ECO:0000313" key="6">
    <source>
        <dbReference type="EMBL" id="MPC68325.1"/>
    </source>
</evidence>